<protein>
    <submittedName>
        <fullName evidence="2">Uncharacterized protein</fullName>
    </submittedName>
</protein>
<accession>A0A7G1P0Y5</accession>
<proteinExistence type="predicted"/>
<name>A0A7G1P0Y5_9ACTN</name>
<feature type="compositionally biased region" description="Low complexity" evidence="1">
    <location>
        <begin position="35"/>
        <end position="64"/>
    </location>
</feature>
<feature type="compositionally biased region" description="Polar residues" evidence="1">
    <location>
        <begin position="1"/>
        <end position="17"/>
    </location>
</feature>
<dbReference type="KEGG" id="sgm:GCM10017557_31400"/>
<dbReference type="EMBL" id="AP023440">
    <property type="protein sequence ID" value="BCL28281.1"/>
    <property type="molecule type" value="Genomic_DNA"/>
</dbReference>
<feature type="compositionally biased region" description="Basic and acidic residues" evidence="1">
    <location>
        <begin position="74"/>
        <end position="95"/>
    </location>
</feature>
<feature type="region of interest" description="Disordered" evidence="1">
    <location>
        <begin position="1"/>
        <end position="101"/>
    </location>
</feature>
<evidence type="ECO:0000313" key="3">
    <source>
        <dbReference type="Proteomes" id="UP000516444"/>
    </source>
</evidence>
<evidence type="ECO:0000313" key="2">
    <source>
        <dbReference type="EMBL" id="BCL28281.1"/>
    </source>
</evidence>
<dbReference type="Proteomes" id="UP000516444">
    <property type="component" value="Chromosome"/>
</dbReference>
<evidence type="ECO:0000256" key="1">
    <source>
        <dbReference type="SAM" id="MobiDB-lite"/>
    </source>
</evidence>
<keyword evidence="3" id="KW-1185">Reference proteome</keyword>
<dbReference type="AlphaFoldDB" id="A0A7G1P0Y5"/>
<gene>
    <name evidence="2" type="ORF">GCM10017557_31400</name>
</gene>
<organism evidence="2 3">
    <name type="scientific">Streptomyces aurantiacus</name>
    <dbReference type="NCBI Taxonomy" id="47760"/>
    <lineage>
        <taxon>Bacteria</taxon>
        <taxon>Bacillati</taxon>
        <taxon>Actinomycetota</taxon>
        <taxon>Actinomycetes</taxon>
        <taxon>Kitasatosporales</taxon>
        <taxon>Streptomycetaceae</taxon>
        <taxon>Streptomyces</taxon>
        <taxon>Streptomyces aurantiacus group</taxon>
    </lineage>
</organism>
<feature type="compositionally biased region" description="Low complexity" evidence="1">
    <location>
        <begin position="18"/>
        <end position="28"/>
    </location>
</feature>
<reference evidence="2 3" key="1">
    <citation type="journal article" date="2014" name="Int. J. Syst. Evol. Microbiol.">
        <title>Complete genome sequence of Corynebacterium casei LMG S-19264T (=DSM 44701T), isolated from a smear-ripened cheese.</title>
        <authorList>
            <consortium name="US DOE Joint Genome Institute (JGI-PGF)"/>
            <person name="Walter F."/>
            <person name="Albersmeier A."/>
            <person name="Kalinowski J."/>
            <person name="Ruckert C."/>
        </authorList>
    </citation>
    <scope>NUCLEOTIDE SEQUENCE [LARGE SCALE GENOMIC DNA]</scope>
    <source>
        <strain evidence="2 3">JCM 4677</strain>
    </source>
</reference>
<sequence length="101" mass="10852">MSRSLSWTKRSHTSSGMDSPGSLDSADPLDPPDSPDSSDPLDFPGSLDLPGSLGSSGDFSDDFSVTALAPLPHRRPDGRLAVRRIDQLTDRRARQPTDGQF</sequence>